<organism evidence="2">
    <name type="scientific">Arion vulgaris</name>
    <dbReference type="NCBI Taxonomy" id="1028688"/>
    <lineage>
        <taxon>Eukaryota</taxon>
        <taxon>Metazoa</taxon>
        <taxon>Spiralia</taxon>
        <taxon>Lophotrochozoa</taxon>
        <taxon>Mollusca</taxon>
        <taxon>Gastropoda</taxon>
        <taxon>Heterobranchia</taxon>
        <taxon>Euthyneura</taxon>
        <taxon>Panpulmonata</taxon>
        <taxon>Eupulmonata</taxon>
        <taxon>Stylommatophora</taxon>
        <taxon>Helicina</taxon>
        <taxon>Arionoidea</taxon>
        <taxon>Arionidae</taxon>
        <taxon>Arion</taxon>
    </lineage>
</organism>
<sequence length="96" mass="10043">KTVTDDGSLPTSYCGDETVDISDPNGTLFSSSSDIKNDVSNNLDALNVDKINAVGTPPVSQGNRINTVTRTHVTQGNKINSFAPSPASRGGMINSF</sequence>
<protein>
    <submittedName>
        <fullName evidence="2">Uncharacterized protein</fullName>
    </submittedName>
</protein>
<evidence type="ECO:0000256" key="1">
    <source>
        <dbReference type="SAM" id="MobiDB-lite"/>
    </source>
</evidence>
<proteinExistence type="predicted"/>
<feature type="non-terminal residue" evidence="2">
    <location>
        <position position="1"/>
    </location>
</feature>
<feature type="region of interest" description="Disordered" evidence="1">
    <location>
        <begin position="1"/>
        <end position="25"/>
    </location>
</feature>
<feature type="region of interest" description="Disordered" evidence="1">
    <location>
        <begin position="76"/>
        <end position="96"/>
    </location>
</feature>
<name>A0A0B6Y5H6_9EUPU</name>
<feature type="non-terminal residue" evidence="2">
    <location>
        <position position="96"/>
    </location>
</feature>
<dbReference type="AlphaFoldDB" id="A0A0B6Y5H6"/>
<dbReference type="EMBL" id="HACG01004677">
    <property type="protein sequence ID" value="CEK51542.1"/>
    <property type="molecule type" value="Transcribed_RNA"/>
</dbReference>
<feature type="compositionally biased region" description="Polar residues" evidence="1">
    <location>
        <begin position="1"/>
        <end position="11"/>
    </location>
</feature>
<reference evidence="2" key="1">
    <citation type="submission" date="2014-12" db="EMBL/GenBank/DDBJ databases">
        <title>Insight into the proteome of Arion vulgaris.</title>
        <authorList>
            <person name="Aradska J."/>
            <person name="Bulat T."/>
            <person name="Smidak R."/>
            <person name="Sarate P."/>
            <person name="Gangsoo J."/>
            <person name="Sialana F."/>
            <person name="Bilban M."/>
            <person name="Lubec G."/>
        </authorList>
    </citation>
    <scope>NUCLEOTIDE SEQUENCE</scope>
    <source>
        <tissue evidence="2">Skin</tissue>
    </source>
</reference>
<accession>A0A0B6Y5H6</accession>
<evidence type="ECO:0000313" key="2">
    <source>
        <dbReference type="EMBL" id="CEK51542.1"/>
    </source>
</evidence>
<gene>
    <name evidence="2" type="primary">ORF13680</name>
</gene>